<dbReference type="EMBL" id="ACIJ02000023">
    <property type="protein sequence ID" value="EEX70865.1"/>
    <property type="molecule type" value="Genomic_DNA"/>
</dbReference>
<sequence length="49" mass="5748">MWLKKIKGKPPETLFQMPASFYAVFTVNSPTNKTRNQNTTTIWYAKKHC</sequence>
<name>C9LIP8_9BACT</name>
<evidence type="ECO:0000313" key="1">
    <source>
        <dbReference type="EMBL" id="EEX70865.1"/>
    </source>
</evidence>
<comment type="caution">
    <text evidence="1">The sequence shown here is derived from an EMBL/GenBank/DDBJ whole genome shotgun (WGS) entry which is preliminary data.</text>
</comment>
<dbReference type="HOGENOM" id="CLU_3139302_0_0_10"/>
<dbReference type="Proteomes" id="UP000003460">
    <property type="component" value="Unassembled WGS sequence"/>
</dbReference>
<proteinExistence type="predicted"/>
<organism evidence="1 2">
    <name type="scientific">Alloprevotella tannerae ATCC 51259</name>
    <dbReference type="NCBI Taxonomy" id="626522"/>
    <lineage>
        <taxon>Bacteria</taxon>
        <taxon>Pseudomonadati</taxon>
        <taxon>Bacteroidota</taxon>
        <taxon>Bacteroidia</taxon>
        <taxon>Bacteroidales</taxon>
        <taxon>Prevotellaceae</taxon>
        <taxon>Alloprevotella</taxon>
    </lineage>
</organism>
<keyword evidence="2" id="KW-1185">Reference proteome</keyword>
<dbReference type="AlphaFoldDB" id="C9LIP8"/>
<gene>
    <name evidence="1" type="ORF">GCWU000325_02107</name>
</gene>
<accession>C9LIP8</accession>
<protein>
    <submittedName>
        <fullName evidence="1">Uncharacterized protein</fullName>
    </submittedName>
</protein>
<reference evidence="1" key="1">
    <citation type="submission" date="2009-09" db="EMBL/GenBank/DDBJ databases">
        <authorList>
            <person name="Weinstock G."/>
            <person name="Sodergren E."/>
            <person name="Clifton S."/>
            <person name="Fulton L."/>
            <person name="Fulton B."/>
            <person name="Courtney L."/>
            <person name="Fronick C."/>
            <person name="Harrison M."/>
            <person name="Strong C."/>
            <person name="Farmer C."/>
            <person name="Delahaunty K."/>
            <person name="Markovic C."/>
            <person name="Hall O."/>
            <person name="Minx P."/>
            <person name="Tomlinson C."/>
            <person name="Mitreva M."/>
            <person name="Nelson J."/>
            <person name="Hou S."/>
            <person name="Wollam A."/>
            <person name="Pepin K.H."/>
            <person name="Johnson M."/>
            <person name="Bhonagiri V."/>
            <person name="Nash W.E."/>
            <person name="Warren W."/>
            <person name="Chinwalla A."/>
            <person name="Mardis E.R."/>
            <person name="Wilson R.K."/>
        </authorList>
    </citation>
    <scope>NUCLEOTIDE SEQUENCE [LARGE SCALE GENOMIC DNA]</scope>
    <source>
        <strain evidence="1">ATCC 51259</strain>
    </source>
</reference>
<evidence type="ECO:0000313" key="2">
    <source>
        <dbReference type="Proteomes" id="UP000003460"/>
    </source>
</evidence>
<dbReference type="STRING" id="626522.GCWU000325_02107"/>